<keyword evidence="3" id="KW-1003">Cell membrane</keyword>
<evidence type="ECO:0000313" key="11">
    <source>
        <dbReference type="EMBL" id="MBJ3777503.1"/>
    </source>
</evidence>
<evidence type="ECO:0000256" key="4">
    <source>
        <dbReference type="ARBA" id="ARBA00022692"/>
    </source>
</evidence>
<dbReference type="Proteomes" id="UP000609531">
    <property type="component" value="Unassembled WGS sequence"/>
</dbReference>
<dbReference type="PANTHER" id="PTHR43386:SF1">
    <property type="entry name" value="D,D-DIPEPTIDE TRANSPORT SYSTEM PERMEASE PROTEIN DDPC-RELATED"/>
    <property type="match status" value="1"/>
</dbReference>
<dbReference type="InterPro" id="IPR000515">
    <property type="entry name" value="MetI-like"/>
</dbReference>
<evidence type="ECO:0000259" key="10">
    <source>
        <dbReference type="PROSITE" id="PS50928"/>
    </source>
</evidence>
<evidence type="ECO:0000256" key="6">
    <source>
        <dbReference type="ARBA" id="ARBA00022927"/>
    </source>
</evidence>
<evidence type="ECO:0000256" key="2">
    <source>
        <dbReference type="ARBA" id="ARBA00022448"/>
    </source>
</evidence>
<dbReference type="PANTHER" id="PTHR43386">
    <property type="entry name" value="OLIGOPEPTIDE TRANSPORT SYSTEM PERMEASE PROTEIN APPC"/>
    <property type="match status" value="1"/>
</dbReference>
<evidence type="ECO:0000313" key="12">
    <source>
        <dbReference type="Proteomes" id="UP000609531"/>
    </source>
</evidence>
<feature type="transmembrane region" description="Helical" evidence="9">
    <location>
        <begin position="136"/>
        <end position="159"/>
    </location>
</feature>
<dbReference type="InterPro" id="IPR035906">
    <property type="entry name" value="MetI-like_sf"/>
</dbReference>
<dbReference type="RefSeq" id="WP_198883410.1">
    <property type="nucleotide sequence ID" value="NZ_JAEKJA010000017.1"/>
</dbReference>
<keyword evidence="2 9" id="KW-0813">Transport</keyword>
<evidence type="ECO:0000256" key="5">
    <source>
        <dbReference type="ARBA" id="ARBA00022856"/>
    </source>
</evidence>
<dbReference type="SUPFAM" id="SSF161098">
    <property type="entry name" value="MetI-like"/>
    <property type="match status" value="1"/>
</dbReference>
<evidence type="ECO:0000256" key="9">
    <source>
        <dbReference type="RuleBase" id="RU363032"/>
    </source>
</evidence>
<name>A0A934IRW3_9HYPH</name>
<keyword evidence="6" id="KW-0653">Protein transport</keyword>
<keyword evidence="4 9" id="KW-0812">Transmembrane</keyword>
<evidence type="ECO:0000256" key="1">
    <source>
        <dbReference type="ARBA" id="ARBA00004651"/>
    </source>
</evidence>
<evidence type="ECO:0000256" key="7">
    <source>
        <dbReference type="ARBA" id="ARBA00022989"/>
    </source>
</evidence>
<keyword evidence="8 9" id="KW-0472">Membrane</keyword>
<keyword evidence="7 9" id="KW-1133">Transmembrane helix</keyword>
<proteinExistence type="inferred from homology"/>
<feature type="transmembrane region" description="Helical" evidence="9">
    <location>
        <begin position="91"/>
        <end position="116"/>
    </location>
</feature>
<dbReference type="InterPro" id="IPR050366">
    <property type="entry name" value="BP-dependent_transpt_permease"/>
</dbReference>
<comment type="similarity">
    <text evidence="9">Belongs to the binding-protein-dependent transport system permease family.</text>
</comment>
<organism evidence="11 12">
    <name type="scientific">Acuticoccus mangrovi</name>
    <dbReference type="NCBI Taxonomy" id="2796142"/>
    <lineage>
        <taxon>Bacteria</taxon>
        <taxon>Pseudomonadati</taxon>
        <taxon>Pseudomonadota</taxon>
        <taxon>Alphaproteobacteria</taxon>
        <taxon>Hyphomicrobiales</taxon>
        <taxon>Amorphaceae</taxon>
        <taxon>Acuticoccus</taxon>
    </lineage>
</organism>
<keyword evidence="5" id="KW-0571">Peptide transport</keyword>
<dbReference type="EMBL" id="JAEKJA010000017">
    <property type="protein sequence ID" value="MBJ3777503.1"/>
    <property type="molecule type" value="Genomic_DNA"/>
</dbReference>
<evidence type="ECO:0000256" key="8">
    <source>
        <dbReference type="ARBA" id="ARBA00023136"/>
    </source>
</evidence>
<evidence type="ECO:0000256" key="3">
    <source>
        <dbReference type="ARBA" id="ARBA00022475"/>
    </source>
</evidence>
<comment type="caution">
    <text evidence="11">The sequence shown here is derived from an EMBL/GenBank/DDBJ whole genome shotgun (WGS) entry which is preliminary data.</text>
</comment>
<feature type="domain" description="ABC transmembrane type-1" evidence="10">
    <location>
        <begin position="87"/>
        <end position="276"/>
    </location>
</feature>
<sequence length="293" mass="30915">MSTLFNKTFALRRRQKRNRYRSGVQGIVGLALMGMVIIPVIFAPLIAPYSPTALNLSNVLAGPMTGGHILGTDQLGRDLLSRVLYGGRVPLIVVTAAVLLASIVGVVLGMTAGYLGGWIDQAVSRFADIQLSIPSLLLALVMLAFAGSSLTTLILVIALGSWPAQFRIVRAQSISLRKMPFVEAAVVGCVPAHAILRRHFLPNVMPMVVVTATLSLSAGLLIVASLGFLGLGIRPDTPDWGAMIAIGQTQLGRSWLLAVAPGVALLLLLLGVQLVGDWLADRFSVQGLLARGG</sequence>
<reference evidence="11" key="1">
    <citation type="submission" date="2020-12" db="EMBL/GenBank/DDBJ databases">
        <title>Bacterial taxonomy.</title>
        <authorList>
            <person name="Pan X."/>
        </authorList>
    </citation>
    <scope>NUCLEOTIDE SEQUENCE</scope>
    <source>
        <strain evidence="11">B2012</strain>
    </source>
</reference>
<feature type="transmembrane region" description="Helical" evidence="9">
    <location>
        <begin position="254"/>
        <end position="275"/>
    </location>
</feature>
<gene>
    <name evidence="11" type="ORF">JCR33_17475</name>
</gene>
<protein>
    <submittedName>
        <fullName evidence="11">ABC transporter permease</fullName>
    </submittedName>
</protein>
<dbReference type="AlphaFoldDB" id="A0A934IRW3"/>
<dbReference type="Pfam" id="PF00528">
    <property type="entry name" value="BPD_transp_1"/>
    <property type="match status" value="1"/>
</dbReference>
<comment type="subcellular location">
    <subcellularLocation>
        <location evidence="1 9">Cell membrane</location>
        <topology evidence="1 9">Multi-pass membrane protein</topology>
    </subcellularLocation>
</comment>
<accession>A0A934IRW3</accession>
<feature type="transmembrane region" description="Helical" evidence="9">
    <location>
        <begin position="208"/>
        <end position="233"/>
    </location>
</feature>
<dbReference type="GO" id="GO:0005886">
    <property type="term" value="C:plasma membrane"/>
    <property type="evidence" value="ECO:0007669"/>
    <property type="project" value="UniProtKB-SubCell"/>
</dbReference>
<dbReference type="GO" id="GO:0015031">
    <property type="term" value="P:protein transport"/>
    <property type="evidence" value="ECO:0007669"/>
    <property type="project" value="UniProtKB-KW"/>
</dbReference>
<dbReference type="GO" id="GO:0055085">
    <property type="term" value="P:transmembrane transport"/>
    <property type="evidence" value="ECO:0007669"/>
    <property type="project" value="InterPro"/>
</dbReference>
<dbReference type="GO" id="GO:0015833">
    <property type="term" value="P:peptide transport"/>
    <property type="evidence" value="ECO:0007669"/>
    <property type="project" value="UniProtKB-KW"/>
</dbReference>
<dbReference type="PROSITE" id="PS50928">
    <property type="entry name" value="ABC_TM1"/>
    <property type="match status" value="1"/>
</dbReference>
<dbReference type="CDD" id="cd06261">
    <property type="entry name" value="TM_PBP2"/>
    <property type="match status" value="1"/>
</dbReference>
<feature type="transmembrane region" description="Helical" evidence="9">
    <location>
        <begin position="20"/>
        <end position="47"/>
    </location>
</feature>
<keyword evidence="12" id="KW-1185">Reference proteome</keyword>
<dbReference type="Gene3D" id="1.10.3720.10">
    <property type="entry name" value="MetI-like"/>
    <property type="match status" value="1"/>
</dbReference>